<evidence type="ECO:0000313" key="1">
    <source>
        <dbReference type="EMBL" id="KAK9092398.1"/>
    </source>
</evidence>
<keyword evidence="2" id="KW-1185">Reference proteome</keyword>
<dbReference type="Gene3D" id="3.30.530.20">
    <property type="match status" value="1"/>
</dbReference>
<proteinExistence type="predicted"/>
<accession>A0AAP0HKY0</accession>
<name>A0AAP0HKY0_9MAGN</name>
<dbReference type="EMBL" id="JBBNAF010000012">
    <property type="protein sequence ID" value="KAK9092398.1"/>
    <property type="molecule type" value="Genomic_DNA"/>
</dbReference>
<gene>
    <name evidence="1" type="ORF">Syun_027309</name>
</gene>
<dbReference type="SUPFAM" id="SSF55961">
    <property type="entry name" value="Bet v1-like"/>
    <property type="match status" value="1"/>
</dbReference>
<organism evidence="1 2">
    <name type="scientific">Stephania yunnanensis</name>
    <dbReference type="NCBI Taxonomy" id="152371"/>
    <lineage>
        <taxon>Eukaryota</taxon>
        <taxon>Viridiplantae</taxon>
        <taxon>Streptophyta</taxon>
        <taxon>Embryophyta</taxon>
        <taxon>Tracheophyta</taxon>
        <taxon>Spermatophyta</taxon>
        <taxon>Magnoliopsida</taxon>
        <taxon>Ranunculales</taxon>
        <taxon>Menispermaceae</taxon>
        <taxon>Menispermoideae</taxon>
        <taxon>Cissampelideae</taxon>
        <taxon>Stephania</taxon>
    </lineage>
</organism>
<dbReference type="Proteomes" id="UP001420932">
    <property type="component" value="Unassembled WGS sequence"/>
</dbReference>
<dbReference type="AlphaFoldDB" id="A0AAP0HKY0"/>
<reference evidence="1 2" key="1">
    <citation type="submission" date="2024-01" db="EMBL/GenBank/DDBJ databases">
        <title>Genome assemblies of Stephania.</title>
        <authorList>
            <person name="Yang L."/>
        </authorList>
    </citation>
    <scope>NUCLEOTIDE SEQUENCE [LARGE SCALE GENOMIC DNA]</scope>
    <source>
        <strain evidence="1">YNDBR</strain>
        <tissue evidence="1">Leaf</tissue>
    </source>
</reference>
<dbReference type="InterPro" id="IPR023393">
    <property type="entry name" value="START-like_dom_sf"/>
</dbReference>
<evidence type="ECO:0000313" key="2">
    <source>
        <dbReference type="Proteomes" id="UP001420932"/>
    </source>
</evidence>
<sequence>MEILEFKWFNFVAQVWSLMRRFDQPQWYKLFVSRCVEQKGVNIGSVKEVNFLSEE</sequence>
<protein>
    <submittedName>
        <fullName evidence="1">Uncharacterized protein</fullName>
    </submittedName>
</protein>
<comment type="caution">
    <text evidence="1">The sequence shown here is derived from an EMBL/GenBank/DDBJ whole genome shotgun (WGS) entry which is preliminary data.</text>
</comment>